<organism evidence="7 10">
    <name type="scientific">Loxostege sticticalis</name>
    <name type="common">Beet webworm moth</name>
    <dbReference type="NCBI Taxonomy" id="481309"/>
    <lineage>
        <taxon>Eukaryota</taxon>
        <taxon>Metazoa</taxon>
        <taxon>Ecdysozoa</taxon>
        <taxon>Arthropoda</taxon>
        <taxon>Hexapoda</taxon>
        <taxon>Insecta</taxon>
        <taxon>Pterygota</taxon>
        <taxon>Neoptera</taxon>
        <taxon>Endopterygota</taxon>
        <taxon>Lepidoptera</taxon>
        <taxon>Glossata</taxon>
        <taxon>Ditrysia</taxon>
        <taxon>Pyraloidea</taxon>
        <taxon>Crambidae</taxon>
        <taxon>Pyraustinae</taxon>
        <taxon>Loxostege</taxon>
    </lineage>
</organism>
<feature type="transmembrane region" description="Helical" evidence="5">
    <location>
        <begin position="227"/>
        <end position="247"/>
    </location>
</feature>
<keyword evidence="3 5" id="KW-1133">Transmembrane helix</keyword>
<dbReference type="EMBL" id="JBEUOH010000019">
    <property type="protein sequence ID" value="KAL0869654.1"/>
    <property type="molecule type" value="Genomic_DNA"/>
</dbReference>
<accession>A0ABD0SKX0</accession>
<evidence type="ECO:0000313" key="8">
    <source>
        <dbReference type="EMBL" id="KAL0869654.1"/>
    </source>
</evidence>
<feature type="transmembrane region" description="Helical" evidence="5">
    <location>
        <begin position="311"/>
        <end position="331"/>
    </location>
</feature>
<feature type="transmembrane region" description="Helical" evidence="5">
    <location>
        <begin position="378"/>
        <end position="400"/>
    </location>
</feature>
<evidence type="ECO:0000313" key="10">
    <source>
        <dbReference type="Proteomes" id="UP001549921"/>
    </source>
</evidence>
<evidence type="ECO:0000259" key="6">
    <source>
        <dbReference type="Pfam" id="PF01490"/>
    </source>
</evidence>
<feature type="transmembrane region" description="Helical" evidence="5">
    <location>
        <begin position="183"/>
        <end position="206"/>
    </location>
</feature>
<dbReference type="Proteomes" id="UP001549921">
    <property type="component" value="Unassembled WGS sequence"/>
</dbReference>
<evidence type="ECO:0000256" key="2">
    <source>
        <dbReference type="ARBA" id="ARBA00022692"/>
    </source>
</evidence>
<evidence type="ECO:0000256" key="1">
    <source>
        <dbReference type="ARBA" id="ARBA00004141"/>
    </source>
</evidence>
<keyword evidence="9" id="KW-1185">Reference proteome</keyword>
<sequence length="412" mass="45575">MAYINLIRSLFGAGMLGMPLAVSQAGIVVGPILILFAACLIVHMHMTLLFCLNEISRQLRIPRISYRYGFRIALLSGPSIFRCIGNRGPTIIATFMVLSQLGICTVFVTFTSDSLRDMMDWPSNNPALLTLLLPYLLMQSFMTTLKIVSYVSMFGNLMNLAGLICVFYQIFQDPQGEVNLAATSALQLLFSFGTILFNLSALGVILSIDRALLNPRILSDGCGVVRVGIYIPSCVSMVLGCLGYWSFGAMEENVLRSLPFDDTVTLVAMGLYLVAVALAFPIQCTPAIQILLEVIKNRYQDETPSEKTLKIFECIARPVFVLMAFFVSYLIPFQGPFVAFVGNLCTTILALVFPALMEVSLRYPAHFGKYNIYLIKDIIIIIIGLTSWIFGVGICSYLIYIRLLSRSSPNAE</sequence>
<dbReference type="InterPro" id="IPR013057">
    <property type="entry name" value="AA_transpt_TM"/>
</dbReference>
<evidence type="ECO:0000313" key="7">
    <source>
        <dbReference type="EMBL" id="KAL0820221.1"/>
    </source>
</evidence>
<feature type="transmembrane region" description="Helical" evidence="5">
    <location>
        <begin position="337"/>
        <end position="357"/>
    </location>
</feature>
<dbReference type="Pfam" id="PF01490">
    <property type="entry name" value="Aa_trans"/>
    <property type="match status" value="1"/>
</dbReference>
<dbReference type="PANTHER" id="PTHR22950">
    <property type="entry name" value="AMINO ACID TRANSPORTER"/>
    <property type="match status" value="1"/>
</dbReference>
<dbReference type="EMBL" id="JBEDNZ010000019">
    <property type="protein sequence ID" value="KAL0820221.1"/>
    <property type="molecule type" value="Genomic_DNA"/>
</dbReference>
<feature type="transmembrane region" description="Helical" evidence="5">
    <location>
        <begin position="122"/>
        <end position="138"/>
    </location>
</feature>
<gene>
    <name evidence="8" type="ORF">ABMA27_005903</name>
    <name evidence="7" type="ORF">ABMA28_006143</name>
</gene>
<evidence type="ECO:0000256" key="3">
    <source>
        <dbReference type="ARBA" id="ARBA00022989"/>
    </source>
</evidence>
<feature type="transmembrane region" description="Helical" evidence="5">
    <location>
        <begin position="267"/>
        <end position="291"/>
    </location>
</feature>
<dbReference type="GO" id="GO:0016020">
    <property type="term" value="C:membrane"/>
    <property type="evidence" value="ECO:0007669"/>
    <property type="project" value="UniProtKB-SubCell"/>
</dbReference>
<name>A0ABD0SKX0_LOXSC</name>
<evidence type="ECO:0000313" key="9">
    <source>
        <dbReference type="Proteomes" id="UP001549920"/>
    </source>
</evidence>
<feature type="transmembrane region" description="Helical" evidence="5">
    <location>
        <begin position="150"/>
        <end position="171"/>
    </location>
</feature>
<comment type="caution">
    <text evidence="7">The sequence shown here is derived from an EMBL/GenBank/DDBJ whole genome shotgun (WGS) entry which is preliminary data.</text>
</comment>
<proteinExistence type="predicted"/>
<keyword evidence="2 5" id="KW-0812">Transmembrane</keyword>
<feature type="domain" description="Amino acid transporter transmembrane" evidence="6">
    <location>
        <begin position="1"/>
        <end position="392"/>
    </location>
</feature>
<dbReference type="Proteomes" id="UP001549920">
    <property type="component" value="Unassembled WGS sequence"/>
</dbReference>
<feature type="transmembrane region" description="Helical" evidence="5">
    <location>
        <begin position="91"/>
        <end position="110"/>
    </location>
</feature>
<comment type="subcellular location">
    <subcellularLocation>
        <location evidence="1">Membrane</location>
        <topology evidence="1">Multi-pass membrane protein</topology>
    </subcellularLocation>
</comment>
<dbReference type="AlphaFoldDB" id="A0ABD0SKX0"/>
<protein>
    <recommendedName>
        <fullName evidence="6">Amino acid transporter transmembrane domain-containing protein</fullName>
    </recommendedName>
</protein>
<evidence type="ECO:0000256" key="4">
    <source>
        <dbReference type="ARBA" id="ARBA00023136"/>
    </source>
</evidence>
<reference evidence="9 10" key="1">
    <citation type="submission" date="2024-06" db="EMBL/GenBank/DDBJ databases">
        <title>A chromosome-level genome assembly of beet webworm, Loxostege sticticalis.</title>
        <authorList>
            <person name="Zhang Y."/>
        </authorList>
    </citation>
    <scope>NUCLEOTIDE SEQUENCE [LARGE SCALE GENOMIC DNA]</scope>
    <source>
        <strain evidence="8">AQ026</strain>
        <strain evidence="7">AQ028</strain>
        <tissue evidence="7">Male pupae</tissue>
        <tissue evidence="8">Whole body</tissue>
    </source>
</reference>
<evidence type="ECO:0000256" key="5">
    <source>
        <dbReference type="SAM" id="Phobius"/>
    </source>
</evidence>
<keyword evidence="4 5" id="KW-0472">Membrane</keyword>